<dbReference type="SUPFAM" id="SSF54236">
    <property type="entry name" value="Ubiquitin-like"/>
    <property type="match status" value="1"/>
</dbReference>
<dbReference type="GO" id="GO:0005737">
    <property type="term" value="C:cytoplasm"/>
    <property type="evidence" value="ECO:0007669"/>
    <property type="project" value="TreeGrafter"/>
</dbReference>
<dbReference type="PANTHER" id="PTHR15825">
    <property type="entry name" value="UBIQUITIN-FOLD MODIFIER 1"/>
    <property type="match status" value="1"/>
</dbReference>
<dbReference type="GO" id="GO:1990592">
    <property type="term" value="P:protein K69-linked ufmylation"/>
    <property type="evidence" value="ECO:0007669"/>
    <property type="project" value="TreeGrafter"/>
</dbReference>
<name>A0A8C0WQ01_CASCN</name>
<reference evidence="7" key="1">
    <citation type="submission" date="2023-09" db="UniProtKB">
        <authorList>
            <consortium name="Ensembl"/>
        </authorList>
    </citation>
    <scope>IDENTIFICATION</scope>
</reference>
<dbReference type="InterPro" id="IPR029071">
    <property type="entry name" value="Ubiquitin-like_domsf"/>
</dbReference>
<proteinExistence type="inferred from homology"/>
<dbReference type="Pfam" id="PF03671">
    <property type="entry name" value="Ufm1"/>
    <property type="match status" value="1"/>
</dbReference>
<keyword evidence="4" id="KW-0833">Ubl conjugation pathway</keyword>
<evidence type="ECO:0000313" key="7">
    <source>
        <dbReference type="Ensembl" id="ENSCCNP00000014756.1"/>
    </source>
</evidence>
<protein>
    <recommendedName>
        <fullName evidence="2">Ubiquitin-fold modifier 1</fullName>
    </recommendedName>
</protein>
<sequence length="76" mass="8166">IAKVSFNTMLTLNPQLTYKTFNIPQSTPFTASLKFAGEEFKVPPATSVIIVNDGIGTNPAQAAGNVFLKHILSSTR</sequence>
<evidence type="ECO:0000256" key="2">
    <source>
        <dbReference type="ARBA" id="ARBA00015319"/>
    </source>
</evidence>
<keyword evidence="3" id="KW-1017">Isopeptide bond</keyword>
<evidence type="ECO:0000256" key="3">
    <source>
        <dbReference type="ARBA" id="ARBA00022499"/>
    </source>
</evidence>
<evidence type="ECO:0000256" key="4">
    <source>
        <dbReference type="ARBA" id="ARBA00022786"/>
    </source>
</evidence>
<evidence type="ECO:0000256" key="6">
    <source>
        <dbReference type="ARBA" id="ARBA00045800"/>
    </source>
</evidence>
<comment type="similarity">
    <text evidence="1">Belongs to the UFM1 family.</text>
</comment>
<evidence type="ECO:0000256" key="1">
    <source>
        <dbReference type="ARBA" id="ARBA00010230"/>
    </source>
</evidence>
<dbReference type="PANTHER" id="PTHR15825:SF0">
    <property type="entry name" value="UBIQUITIN-FOLD MODIFIER 1"/>
    <property type="match status" value="1"/>
</dbReference>
<dbReference type="GO" id="GO:0005634">
    <property type="term" value="C:nucleus"/>
    <property type="evidence" value="ECO:0007669"/>
    <property type="project" value="TreeGrafter"/>
</dbReference>
<comment type="subunit">
    <text evidence="5">Interacts with UBA5. Interacts with UFC1.</text>
</comment>
<dbReference type="Ensembl" id="ENSCCNT00000019332.1">
    <property type="protein sequence ID" value="ENSCCNP00000014756.1"/>
    <property type="gene ID" value="ENSCCNG00000015238.1"/>
</dbReference>
<dbReference type="InterPro" id="IPR005375">
    <property type="entry name" value="UFM1"/>
</dbReference>
<dbReference type="AlphaFoldDB" id="A0A8C0WQ01"/>
<dbReference type="Gene3D" id="3.10.20.90">
    <property type="entry name" value="Phosphatidylinositol 3-kinase Catalytic Subunit, Chain A, domain 1"/>
    <property type="match status" value="1"/>
</dbReference>
<evidence type="ECO:0000256" key="5">
    <source>
        <dbReference type="ARBA" id="ARBA00038545"/>
    </source>
</evidence>
<organism evidence="7">
    <name type="scientific">Castor canadensis</name>
    <name type="common">American beaver</name>
    <dbReference type="NCBI Taxonomy" id="51338"/>
    <lineage>
        <taxon>Eukaryota</taxon>
        <taxon>Metazoa</taxon>
        <taxon>Chordata</taxon>
        <taxon>Craniata</taxon>
        <taxon>Vertebrata</taxon>
        <taxon>Euteleostomi</taxon>
        <taxon>Mammalia</taxon>
        <taxon>Eutheria</taxon>
        <taxon>Euarchontoglires</taxon>
        <taxon>Glires</taxon>
        <taxon>Rodentia</taxon>
        <taxon>Castorimorpha</taxon>
        <taxon>Castoridae</taxon>
        <taxon>Castor</taxon>
    </lineage>
</organism>
<accession>A0A8C0WQ01</accession>
<comment type="function">
    <text evidence="6">Ubiquitin-like modifier which can be covalently attached via an isopeptide bond to lysine residues of substrate proteins as a monomer or a lysine-linked polymer. The so-called ufmylation, requires the UFM1-activating E1 enzyme UBA5, the UFM1-conjugating E2 enzyme UFC1, and the UFM1-ligase E3 enzyme UFL1. Ufmylation is involved in various processes, such as ribosome recycling, response to DNA damage, transcription or reticulophagy (also called ER-phagy) induced in response to endoplasmic reticulum stress.</text>
</comment>